<comment type="caution">
    <text evidence="1">The sequence shown here is derived from an EMBL/GenBank/DDBJ whole genome shotgun (WGS) entry which is preliminary data.</text>
</comment>
<protein>
    <submittedName>
        <fullName evidence="1">Uncharacterized protein</fullName>
    </submittedName>
</protein>
<name>A0ACB9XPX5_CHAAC</name>
<reference evidence="1" key="1">
    <citation type="submission" date="2022-05" db="EMBL/GenBank/DDBJ databases">
        <title>Chromosome-level genome of Chaenocephalus aceratus.</title>
        <authorList>
            <person name="Park H."/>
        </authorList>
    </citation>
    <scope>NUCLEOTIDE SEQUENCE</scope>
    <source>
        <strain evidence="1">KU_202001</strain>
    </source>
</reference>
<keyword evidence="2" id="KW-1185">Reference proteome</keyword>
<gene>
    <name evidence="1" type="ORF">KUCAC02_022732</name>
</gene>
<sequence length="315" mass="36085">MSRRRAPRRISLSQRRDAPAGGEWRQRTEEQRRGKAEDRQLQNCLHRFELLAGTERDRRPQRRTPCVLSKNIPDQQLGKTPQTPLTSVQLLCLLKTSGRCGSSSTPRTGLCGEPLRLYDPRINDTHLQENLSWLLDCYATGTEPHPNQEEFQALGLLYNLGSARAAQHIMELPERLRCSPAVTLALSINRAFRERNPVRVLRLARRLNFMQSCALHRHLVSCRRDLLLIYSHGFSSRNCRFPLDRLAQLLCLDASLTTRLCQAHGVEVNRDNQLIFSKAAFTEPEQEQLHCKLYHNIVAEKQRDLSVGNIIHGCT</sequence>
<evidence type="ECO:0000313" key="1">
    <source>
        <dbReference type="EMBL" id="KAI4828653.1"/>
    </source>
</evidence>
<accession>A0ACB9XPX5</accession>
<dbReference type="Proteomes" id="UP001057452">
    <property type="component" value="Chromosome 4"/>
</dbReference>
<proteinExistence type="predicted"/>
<evidence type="ECO:0000313" key="2">
    <source>
        <dbReference type="Proteomes" id="UP001057452"/>
    </source>
</evidence>
<dbReference type="EMBL" id="CM043788">
    <property type="protein sequence ID" value="KAI4828653.1"/>
    <property type="molecule type" value="Genomic_DNA"/>
</dbReference>
<organism evidence="1 2">
    <name type="scientific">Chaenocephalus aceratus</name>
    <name type="common">Blackfin icefish</name>
    <name type="synonym">Chaenichthys aceratus</name>
    <dbReference type="NCBI Taxonomy" id="36190"/>
    <lineage>
        <taxon>Eukaryota</taxon>
        <taxon>Metazoa</taxon>
        <taxon>Chordata</taxon>
        <taxon>Craniata</taxon>
        <taxon>Vertebrata</taxon>
        <taxon>Euteleostomi</taxon>
        <taxon>Actinopterygii</taxon>
        <taxon>Neopterygii</taxon>
        <taxon>Teleostei</taxon>
        <taxon>Neoteleostei</taxon>
        <taxon>Acanthomorphata</taxon>
        <taxon>Eupercaria</taxon>
        <taxon>Perciformes</taxon>
        <taxon>Notothenioidei</taxon>
        <taxon>Channichthyidae</taxon>
        <taxon>Chaenocephalus</taxon>
    </lineage>
</organism>